<dbReference type="InParanoid" id="A0A7G1G9P3"/>
<sequence length="197" mass="21677">MKKLLFIILILSLLTISFANKPEDNGSINVNVTVLPHVTMSFNPSDQLLDSWKKINGVNEKVNEIDPSLRAVRYYATGVNAEIKTNTNIEIKSSFVVNPEAMDPSFYNPATGVVNPETITGGISVIEDSDEVGSYPLAISANEDPKVYTTITHDYDGTSGFNIQYSMNLKFTDDNWYKIKAGTVTIGHIEVIVNAVN</sequence>
<feature type="chain" id="PRO_5028970525" evidence="1">
    <location>
        <begin position="20"/>
        <end position="197"/>
    </location>
</feature>
<evidence type="ECO:0000256" key="1">
    <source>
        <dbReference type="SAM" id="SignalP"/>
    </source>
</evidence>
<dbReference type="KEGG" id="ocy:OSSY52_09330"/>
<gene>
    <name evidence="2" type="ORF">OSSY52_09330</name>
</gene>
<dbReference type="Proteomes" id="UP000516361">
    <property type="component" value="Chromosome"/>
</dbReference>
<evidence type="ECO:0000313" key="2">
    <source>
        <dbReference type="EMBL" id="BBE30792.1"/>
    </source>
</evidence>
<reference evidence="2 3" key="1">
    <citation type="submission" date="2018-06" db="EMBL/GenBank/DDBJ databases">
        <title>Genome sequencing of Oceanotoga sp. sy52.</title>
        <authorList>
            <person name="Mori K."/>
        </authorList>
    </citation>
    <scope>NUCLEOTIDE SEQUENCE [LARGE SCALE GENOMIC DNA]</scope>
    <source>
        <strain evidence="3">sy52</strain>
    </source>
</reference>
<dbReference type="RefSeq" id="WP_190615861.1">
    <property type="nucleotide sequence ID" value="NZ_AP018712.1"/>
</dbReference>
<name>A0A7G1G9P3_9BACT</name>
<keyword evidence="3" id="KW-1185">Reference proteome</keyword>
<proteinExistence type="predicted"/>
<keyword evidence="1" id="KW-0732">Signal</keyword>
<evidence type="ECO:0000313" key="3">
    <source>
        <dbReference type="Proteomes" id="UP000516361"/>
    </source>
</evidence>
<dbReference type="EMBL" id="AP018712">
    <property type="protein sequence ID" value="BBE30792.1"/>
    <property type="molecule type" value="Genomic_DNA"/>
</dbReference>
<protein>
    <submittedName>
        <fullName evidence="2">Uncharacterized protein</fullName>
    </submittedName>
</protein>
<dbReference type="AlphaFoldDB" id="A0A7G1G9P3"/>
<accession>A0A7G1G9P3</accession>
<organism evidence="2 3">
    <name type="scientific">Tepiditoga spiralis</name>
    <dbReference type="NCBI Taxonomy" id="2108365"/>
    <lineage>
        <taxon>Bacteria</taxon>
        <taxon>Thermotogati</taxon>
        <taxon>Thermotogota</taxon>
        <taxon>Thermotogae</taxon>
        <taxon>Petrotogales</taxon>
        <taxon>Petrotogaceae</taxon>
        <taxon>Tepiditoga</taxon>
    </lineage>
</organism>
<feature type="signal peptide" evidence="1">
    <location>
        <begin position="1"/>
        <end position="19"/>
    </location>
</feature>